<dbReference type="KEGG" id="mdn:JT25_010590"/>
<dbReference type="EMBL" id="CP014476">
    <property type="protein sequence ID" value="AMK76929.1"/>
    <property type="molecule type" value="Genomic_DNA"/>
</dbReference>
<organism evidence="1 2">
    <name type="scientific">Methylomonas denitrificans</name>
    <dbReference type="NCBI Taxonomy" id="1538553"/>
    <lineage>
        <taxon>Bacteria</taxon>
        <taxon>Pseudomonadati</taxon>
        <taxon>Pseudomonadota</taxon>
        <taxon>Gammaproteobacteria</taxon>
        <taxon>Methylococcales</taxon>
        <taxon>Methylococcaceae</taxon>
        <taxon>Methylomonas</taxon>
    </lineage>
</organism>
<accession>A0A126T4B7</accession>
<sequence>MILIPTTATFVEKLKKQAKALKKLDNCCYMEALEIVAKKAGYESWHHVKRCYDQSSAAKLGNIQNAK</sequence>
<reference evidence="1 2" key="1">
    <citation type="journal article" date="2015" name="Environ. Microbiol.">
        <title>Methane oxidation coupled to nitrate reduction under hypoxia by the Gammaproteobacterium Methylomonas denitrificans, sp. nov. type strain FJG1.</title>
        <authorList>
            <person name="Kits K.D."/>
            <person name="Klotz M.G."/>
            <person name="Stein L.Y."/>
        </authorList>
    </citation>
    <scope>NUCLEOTIDE SEQUENCE [LARGE SCALE GENOMIC DNA]</scope>
    <source>
        <strain evidence="1 2">FJG1</strain>
    </source>
</reference>
<dbReference type="RefSeq" id="WP_036278562.1">
    <property type="nucleotide sequence ID" value="NZ_CP014476.1"/>
</dbReference>
<dbReference type="AlphaFoldDB" id="A0A126T4B7"/>
<evidence type="ECO:0000313" key="1">
    <source>
        <dbReference type="EMBL" id="AMK76929.1"/>
    </source>
</evidence>
<name>A0A126T4B7_9GAMM</name>
<proteinExistence type="predicted"/>
<gene>
    <name evidence="1" type="ORF">JT25_010590</name>
</gene>
<dbReference type="Proteomes" id="UP000030512">
    <property type="component" value="Chromosome"/>
</dbReference>
<protein>
    <submittedName>
        <fullName evidence="1">Uncharacterized protein</fullName>
    </submittedName>
</protein>
<dbReference type="OrthoDB" id="8774098at2"/>
<dbReference type="STRING" id="1538553.JT25_010590"/>
<keyword evidence="2" id="KW-1185">Reference proteome</keyword>
<evidence type="ECO:0000313" key="2">
    <source>
        <dbReference type="Proteomes" id="UP000030512"/>
    </source>
</evidence>